<dbReference type="InterPro" id="IPR038763">
    <property type="entry name" value="DHH_sf"/>
</dbReference>
<feature type="domain" description="RecJ OB" evidence="8">
    <location>
        <begin position="457"/>
        <end position="566"/>
    </location>
</feature>
<dbReference type="NCBIfam" id="TIGR00644">
    <property type="entry name" value="recJ"/>
    <property type="match status" value="1"/>
</dbReference>
<feature type="domain" description="DDH" evidence="6">
    <location>
        <begin position="80"/>
        <end position="230"/>
    </location>
</feature>
<reference evidence="9" key="1">
    <citation type="submission" date="2022-10" db="EMBL/GenBank/DDBJ databases">
        <authorList>
            <person name="Yu W.X."/>
        </authorList>
    </citation>
    <scope>NUCLEOTIDE SEQUENCE</scope>
    <source>
        <strain evidence="9">D04</strain>
    </source>
</reference>
<dbReference type="Gene3D" id="3.90.1640.30">
    <property type="match status" value="1"/>
</dbReference>
<dbReference type="InterPro" id="IPR041122">
    <property type="entry name" value="RecJ_OB"/>
</dbReference>
<evidence type="ECO:0000259" key="6">
    <source>
        <dbReference type="Pfam" id="PF01368"/>
    </source>
</evidence>
<comment type="similarity">
    <text evidence="1">Belongs to the RecJ family.</text>
</comment>
<dbReference type="GO" id="GO:0003676">
    <property type="term" value="F:nucleic acid binding"/>
    <property type="evidence" value="ECO:0007669"/>
    <property type="project" value="InterPro"/>
</dbReference>
<evidence type="ECO:0000256" key="1">
    <source>
        <dbReference type="ARBA" id="ARBA00005915"/>
    </source>
</evidence>
<dbReference type="AlphaFoldDB" id="A0AAE3MCU1"/>
<evidence type="ECO:0000259" key="8">
    <source>
        <dbReference type="Pfam" id="PF17768"/>
    </source>
</evidence>
<dbReference type="EMBL" id="JAPDPI010000008">
    <property type="protein sequence ID" value="MCW3805081.1"/>
    <property type="molecule type" value="Genomic_DNA"/>
</dbReference>
<name>A0AAE3MCU1_9BACT</name>
<sequence length="575" mass="65002">MEKTWNIKESGDDEKIEHLSNVLNIDRFLSNLLVQRGVETFDEAKAFFRPDFEHLHDPFLMKDMDKAIDRLDTAVENKEKVFVYGDYDVDGTTSVALVFSFLRPFFDNIQFYIPNRYEEGYGISYKGIDHFAEENCSLVIALDCGIKAVEKIEYAKEKGIDFIICDHHTPGDVLPAAAACLDPKRKDCNYPDENLSGCGVGFKFIQAYCKRHKLDYHKVYEYLDLVAVSIASDIVPIVGENRVLAYYGLQKLNTNPCIGLKHIIKVSGMQGREIGISDIVFKIGPRINAAGRIDSGGDAVDLLIAENEEMAGSMSIDIDKCNDTRKGFDRDITQQALDLISSNEKLKNKKTTVLFEPEWHKGVIGIVASRLTEYYYRPTVILTESKGLATGSARSVEGFDLYKAIDHCSDLLENFGGHMYAAGLTLKIENIPEFQRRFEAFVEKNITPDQLIPQIDVDEEIGLRDINEKFFRILKQFRPFGPGNLKPVFVTKRVFDYGTSKKVGKDQDHLKVELIEEKSGSIKQGIGFSMGPDLDNLQTGNPFDVCYTIEENVYNGRSTIQMMLKDMKFPYAEGN</sequence>
<evidence type="ECO:0000256" key="3">
    <source>
        <dbReference type="ARBA" id="ARBA00022722"/>
    </source>
</evidence>
<dbReference type="InterPro" id="IPR001667">
    <property type="entry name" value="DDH_dom"/>
</dbReference>
<accession>A0AAE3MCU1</accession>
<gene>
    <name evidence="9" type="primary">recJ</name>
    <name evidence="9" type="ORF">OM074_05550</name>
</gene>
<evidence type="ECO:0000256" key="5">
    <source>
        <dbReference type="ARBA" id="ARBA00022839"/>
    </source>
</evidence>
<dbReference type="GO" id="GO:0006281">
    <property type="term" value="P:DNA repair"/>
    <property type="evidence" value="ECO:0007669"/>
    <property type="project" value="InterPro"/>
</dbReference>
<evidence type="ECO:0000313" key="10">
    <source>
        <dbReference type="Proteomes" id="UP001207408"/>
    </source>
</evidence>
<proteinExistence type="inferred from homology"/>
<evidence type="ECO:0000256" key="2">
    <source>
        <dbReference type="ARBA" id="ARBA00019841"/>
    </source>
</evidence>
<dbReference type="InterPro" id="IPR051673">
    <property type="entry name" value="SSDNA_exonuclease_RecJ"/>
</dbReference>
<organism evidence="9 10">
    <name type="scientific">Plebeiibacterium marinum</name>
    <dbReference type="NCBI Taxonomy" id="2992111"/>
    <lineage>
        <taxon>Bacteria</taxon>
        <taxon>Pseudomonadati</taxon>
        <taxon>Bacteroidota</taxon>
        <taxon>Bacteroidia</taxon>
        <taxon>Marinilabiliales</taxon>
        <taxon>Marinilabiliaceae</taxon>
        <taxon>Plebeiibacterium</taxon>
    </lineage>
</organism>
<feature type="domain" description="DHHA1" evidence="7">
    <location>
        <begin position="350"/>
        <end position="443"/>
    </location>
</feature>
<keyword evidence="4" id="KW-0378">Hydrolase</keyword>
<evidence type="ECO:0000313" key="9">
    <source>
        <dbReference type="EMBL" id="MCW3805081.1"/>
    </source>
</evidence>
<dbReference type="GO" id="GO:0006310">
    <property type="term" value="P:DNA recombination"/>
    <property type="evidence" value="ECO:0007669"/>
    <property type="project" value="InterPro"/>
</dbReference>
<dbReference type="InterPro" id="IPR004610">
    <property type="entry name" value="RecJ"/>
</dbReference>
<dbReference type="Proteomes" id="UP001207408">
    <property type="component" value="Unassembled WGS sequence"/>
</dbReference>
<keyword evidence="10" id="KW-1185">Reference proteome</keyword>
<dbReference type="PANTHER" id="PTHR30255">
    <property type="entry name" value="SINGLE-STRANDED-DNA-SPECIFIC EXONUCLEASE RECJ"/>
    <property type="match status" value="1"/>
</dbReference>
<dbReference type="SUPFAM" id="SSF64182">
    <property type="entry name" value="DHH phosphoesterases"/>
    <property type="match status" value="1"/>
</dbReference>
<keyword evidence="3" id="KW-0540">Nuclease</keyword>
<dbReference type="InterPro" id="IPR003156">
    <property type="entry name" value="DHHA1_dom"/>
</dbReference>
<dbReference type="PANTHER" id="PTHR30255:SF2">
    <property type="entry name" value="SINGLE-STRANDED-DNA-SPECIFIC EXONUCLEASE RECJ"/>
    <property type="match status" value="1"/>
</dbReference>
<dbReference type="Gene3D" id="3.10.310.30">
    <property type="match status" value="1"/>
</dbReference>
<dbReference type="Pfam" id="PF01368">
    <property type="entry name" value="DHH"/>
    <property type="match status" value="1"/>
</dbReference>
<keyword evidence="5 9" id="KW-0269">Exonuclease</keyword>
<comment type="caution">
    <text evidence="9">The sequence shown here is derived from an EMBL/GenBank/DDBJ whole genome shotgun (WGS) entry which is preliminary data.</text>
</comment>
<dbReference type="Pfam" id="PF02272">
    <property type="entry name" value="DHHA1"/>
    <property type="match status" value="1"/>
</dbReference>
<dbReference type="Pfam" id="PF17768">
    <property type="entry name" value="RecJ_OB"/>
    <property type="match status" value="1"/>
</dbReference>
<dbReference type="GO" id="GO:0008409">
    <property type="term" value="F:5'-3' exonuclease activity"/>
    <property type="evidence" value="ECO:0007669"/>
    <property type="project" value="InterPro"/>
</dbReference>
<evidence type="ECO:0000259" key="7">
    <source>
        <dbReference type="Pfam" id="PF02272"/>
    </source>
</evidence>
<dbReference type="RefSeq" id="WP_301198322.1">
    <property type="nucleotide sequence ID" value="NZ_JAPDPI010000008.1"/>
</dbReference>
<protein>
    <recommendedName>
        <fullName evidence="2">Single-stranded-DNA-specific exonuclease RecJ</fullName>
    </recommendedName>
</protein>
<evidence type="ECO:0000256" key="4">
    <source>
        <dbReference type="ARBA" id="ARBA00022801"/>
    </source>
</evidence>